<dbReference type="Gene3D" id="2.60.40.340">
    <property type="entry name" value="Rel homology domain (RHD), DNA-binding domain"/>
    <property type="match status" value="1"/>
</dbReference>
<sequence>MSTMSPMSTSLSPIHATDDYINLTNEVIGESYISILVQPMDKFRFRYRSEMVGTHGSLLGVFNGRKRNKSNVPAVKLHNFLDKAIIRCTLVTTDEGLRIPHAHRLVRRMNGVDKGDPHYIEVSPQNDFTAEFHGMGIIHTARRNVKDEIVFKLREEILEERKRTNINATLNLRDDAQIKADVEVYQKSINLNSVALCFQGFIKDEHNIMRPITAPVYSNPINNLKSALTGELKICRIDKYTSSCEGGEEVFILVEKVSKKNIRIKFFETDDDDIEIWADYGSFSELDVHHQYAMVFRTPPYRDRTITSPKEVFIQLERPSDSACSEPIKFTYKPSDRMIGRKRTRISHSNSSELVQTIFNNDVFLTSTSSNTPLNTESADISKELKQMLDDKCSSGEFRDFVERINSDDLMLYEKLIQQGSEDKLTYDSAPSKKDDKSFAKDVIIDITMNIKLKPNKAIDIIKKALKDRTTYGDSPLHCALRYGQKENVKRIIRLMSLLNKDAEELVNIRNSSGKSPLHYAASQDQPEITKALLMLGADPNITDHYGQMPLHRAVKFPEAERSIDILLAEKEINIEANTDLGWTPLQLAAKAGSYYAVCSLVQTGADVNSTDMTYGRTALHIAVEGSHQDIVEFLLKNTKIDVNKRNFSGNTALHTACVIPGTKAKEICALLMQNGADPHLRNYNRESSVAEGEPMQGVKIETQSEDENLEECTGQSSFDLASNKPDILQLVSGQNEILESMIKEENIDDIHKVWMDVEQEKHLANILDETKGWKKLANFFNFEYLMNVFEQSKTNSTLLLLNYIAIQTNTSLSELQRIFQDIGEEVAATYMSQILSVKQENKF</sequence>
<dbReference type="SUPFAM" id="SSF49417">
    <property type="entry name" value="p53-like transcription factors"/>
    <property type="match status" value="1"/>
</dbReference>
<dbReference type="InterPro" id="IPR036770">
    <property type="entry name" value="Ankyrin_rpt-contain_sf"/>
</dbReference>
<dbReference type="PROSITE" id="PS50297">
    <property type="entry name" value="ANK_REP_REGION"/>
    <property type="match status" value="3"/>
</dbReference>
<comment type="caution">
    <text evidence="3">The sequence shown here is derived from an EMBL/GenBank/DDBJ whole genome shotgun (WGS) entry which is preliminary data.</text>
</comment>
<proteinExistence type="predicted"/>
<dbReference type="AlphaFoldDB" id="A0AAW2FR54"/>
<dbReference type="InterPro" id="IPR011539">
    <property type="entry name" value="RHD_DNA_bind_dom"/>
</dbReference>
<dbReference type="GO" id="GO:0045087">
    <property type="term" value="P:innate immune response"/>
    <property type="evidence" value="ECO:0007669"/>
    <property type="project" value="UniProtKB-ARBA"/>
</dbReference>
<dbReference type="InterPro" id="IPR014756">
    <property type="entry name" value="Ig_E-set"/>
</dbReference>
<dbReference type="Pfam" id="PF00554">
    <property type="entry name" value="RHD_DNA_bind"/>
    <property type="match status" value="1"/>
</dbReference>
<dbReference type="PANTHER" id="PTHR24169:SF28">
    <property type="entry name" value="NUCLEAR FACTOR NF-KAPPA-B P110 SUBUNIT"/>
    <property type="match status" value="1"/>
</dbReference>
<dbReference type="InterPro" id="IPR013783">
    <property type="entry name" value="Ig-like_fold"/>
</dbReference>
<dbReference type="Gene3D" id="1.10.533.10">
    <property type="entry name" value="Death Domain, Fas"/>
    <property type="match status" value="1"/>
</dbReference>
<dbReference type="EMBL" id="JADYXP020000008">
    <property type="protein sequence ID" value="KAL0117680.1"/>
    <property type="molecule type" value="Genomic_DNA"/>
</dbReference>
<feature type="repeat" description="ANK" evidence="1">
    <location>
        <begin position="581"/>
        <end position="613"/>
    </location>
</feature>
<feature type="repeat" description="ANK" evidence="1">
    <location>
        <begin position="513"/>
        <end position="545"/>
    </location>
</feature>
<dbReference type="GO" id="GO:0000978">
    <property type="term" value="F:RNA polymerase II cis-regulatory region sequence-specific DNA binding"/>
    <property type="evidence" value="ECO:0007669"/>
    <property type="project" value="TreeGrafter"/>
</dbReference>
<evidence type="ECO:0000259" key="2">
    <source>
        <dbReference type="PROSITE" id="PS50254"/>
    </source>
</evidence>
<dbReference type="GO" id="GO:0048935">
    <property type="term" value="P:peripheral nervous system neuron development"/>
    <property type="evidence" value="ECO:0007669"/>
    <property type="project" value="UniProtKB-ARBA"/>
</dbReference>
<evidence type="ECO:0000256" key="1">
    <source>
        <dbReference type="PROSITE-ProRule" id="PRU00023"/>
    </source>
</evidence>
<accession>A0AAW2FR54</accession>
<keyword evidence="4" id="KW-1185">Reference proteome</keyword>
<evidence type="ECO:0000313" key="3">
    <source>
        <dbReference type="EMBL" id="KAL0117680.1"/>
    </source>
</evidence>
<feature type="domain" description="RHD" evidence="2">
    <location>
        <begin position="32"/>
        <end position="228"/>
    </location>
</feature>
<dbReference type="FunFam" id="2.60.40.10:FF:000046">
    <property type="entry name" value="Nuclear factor NF-kappa-B p105 subunit"/>
    <property type="match status" value="1"/>
</dbReference>
<dbReference type="GO" id="GO:0035206">
    <property type="term" value="P:regulation of hemocyte proliferation"/>
    <property type="evidence" value="ECO:0007669"/>
    <property type="project" value="UniProtKB-ARBA"/>
</dbReference>
<dbReference type="SMART" id="SM00248">
    <property type="entry name" value="ANK"/>
    <property type="match status" value="6"/>
</dbReference>
<dbReference type="Pfam" id="PF00023">
    <property type="entry name" value="Ank"/>
    <property type="match status" value="1"/>
</dbReference>
<dbReference type="Pfam" id="PF16179">
    <property type="entry name" value="RHD_dimer"/>
    <property type="match status" value="1"/>
</dbReference>
<gene>
    <name evidence="3" type="ORF">PUN28_008825</name>
</gene>
<feature type="repeat" description="ANK" evidence="1">
    <location>
        <begin position="649"/>
        <end position="684"/>
    </location>
</feature>
<dbReference type="SUPFAM" id="SSF48403">
    <property type="entry name" value="Ankyrin repeat"/>
    <property type="match status" value="1"/>
</dbReference>
<dbReference type="GO" id="GO:0005737">
    <property type="term" value="C:cytoplasm"/>
    <property type="evidence" value="ECO:0007669"/>
    <property type="project" value="InterPro"/>
</dbReference>
<dbReference type="GO" id="GO:0007249">
    <property type="term" value="P:canonical NF-kappaB signal transduction"/>
    <property type="evidence" value="ECO:0007669"/>
    <property type="project" value="UniProtKB-ARBA"/>
</dbReference>
<dbReference type="Proteomes" id="UP001430953">
    <property type="component" value="Unassembled WGS sequence"/>
</dbReference>
<dbReference type="InterPro" id="IPR002110">
    <property type="entry name" value="Ankyrin_rpt"/>
</dbReference>
<dbReference type="PROSITE" id="PS50088">
    <property type="entry name" value="ANK_REPEAT"/>
    <property type="match status" value="4"/>
</dbReference>
<dbReference type="PROSITE" id="PS50254">
    <property type="entry name" value="REL_2"/>
    <property type="match status" value="1"/>
</dbReference>
<organism evidence="3 4">
    <name type="scientific">Cardiocondyla obscurior</name>
    <dbReference type="NCBI Taxonomy" id="286306"/>
    <lineage>
        <taxon>Eukaryota</taxon>
        <taxon>Metazoa</taxon>
        <taxon>Ecdysozoa</taxon>
        <taxon>Arthropoda</taxon>
        <taxon>Hexapoda</taxon>
        <taxon>Insecta</taxon>
        <taxon>Pterygota</taxon>
        <taxon>Neoptera</taxon>
        <taxon>Endopterygota</taxon>
        <taxon>Hymenoptera</taxon>
        <taxon>Apocrita</taxon>
        <taxon>Aculeata</taxon>
        <taxon>Formicoidea</taxon>
        <taxon>Formicidae</taxon>
        <taxon>Myrmicinae</taxon>
        <taxon>Cardiocondyla</taxon>
    </lineage>
</organism>
<dbReference type="SUPFAM" id="SSF47986">
    <property type="entry name" value="DEATH domain"/>
    <property type="match status" value="1"/>
</dbReference>
<dbReference type="SMART" id="SM00429">
    <property type="entry name" value="IPT"/>
    <property type="match status" value="1"/>
</dbReference>
<dbReference type="InterPro" id="IPR032397">
    <property type="entry name" value="RHD_dimer"/>
</dbReference>
<dbReference type="InterPro" id="IPR008967">
    <property type="entry name" value="p53-like_TF_DNA-bd_sf"/>
</dbReference>
<keyword evidence="1" id="KW-0040">ANK repeat</keyword>
<protein>
    <recommendedName>
        <fullName evidence="2">RHD domain-containing protein</fullName>
    </recommendedName>
</protein>
<dbReference type="Gene3D" id="2.60.40.10">
    <property type="entry name" value="Immunoglobulins"/>
    <property type="match status" value="1"/>
</dbReference>
<name>A0AAW2FR54_9HYME</name>
<dbReference type="GO" id="GO:0001228">
    <property type="term" value="F:DNA-binding transcription activator activity, RNA polymerase II-specific"/>
    <property type="evidence" value="ECO:0007669"/>
    <property type="project" value="UniProtKB-ARBA"/>
</dbReference>
<reference evidence="3 4" key="1">
    <citation type="submission" date="2023-03" db="EMBL/GenBank/DDBJ databases">
        <title>High recombination rates correlate with genetic variation in Cardiocondyla obscurior ants.</title>
        <authorList>
            <person name="Errbii M."/>
        </authorList>
    </citation>
    <scope>NUCLEOTIDE SEQUENCE [LARGE SCALE GENOMIC DNA]</scope>
    <source>
        <strain evidence="3">Alpha-2009</strain>
        <tissue evidence="3">Whole body</tissue>
    </source>
</reference>
<evidence type="ECO:0000313" key="4">
    <source>
        <dbReference type="Proteomes" id="UP001430953"/>
    </source>
</evidence>
<dbReference type="GO" id="GO:0008063">
    <property type="term" value="P:Toll signaling pathway"/>
    <property type="evidence" value="ECO:0007669"/>
    <property type="project" value="UniProtKB-ARBA"/>
</dbReference>
<dbReference type="InterPro" id="IPR037059">
    <property type="entry name" value="RHD_DNA_bind_dom_sf"/>
</dbReference>
<feature type="repeat" description="ANK" evidence="1">
    <location>
        <begin position="615"/>
        <end position="638"/>
    </location>
</feature>
<dbReference type="CDD" id="cd01177">
    <property type="entry name" value="IPT_NFkappaB"/>
    <property type="match status" value="1"/>
</dbReference>
<dbReference type="InterPro" id="IPR000451">
    <property type="entry name" value="NFkB/Dor"/>
</dbReference>
<dbReference type="SUPFAM" id="SSF81296">
    <property type="entry name" value="E set domains"/>
    <property type="match status" value="1"/>
</dbReference>
<dbReference type="PANTHER" id="PTHR24169">
    <property type="entry name" value="NUCLEAR FACTOR NF-KAPPA-B PROTEIN"/>
    <property type="match status" value="1"/>
</dbReference>
<dbReference type="InterPro" id="IPR011029">
    <property type="entry name" value="DEATH-like_dom_sf"/>
</dbReference>
<dbReference type="InterPro" id="IPR002909">
    <property type="entry name" value="IPT_dom"/>
</dbReference>
<dbReference type="Gene3D" id="1.25.40.20">
    <property type="entry name" value="Ankyrin repeat-containing domain"/>
    <property type="match status" value="2"/>
</dbReference>
<dbReference type="GO" id="GO:0002225">
    <property type="term" value="P:positive regulation of antimicrobial peptide production"/>
    <property type="evidence" value="ECO:0007669"/>
    <property type="project" value="UniProtKB-ARBA"/>
</dbReference>
<dbReference type="InterPro" id="IPR033926">
    <property type="entry name" value="IPT_NFkappaB"/>
</dbReference>
<dbReference type="PRINTS" id="PR00057">
    <property type="entry name" value="NFKBTNSCPFCT"/>
</dbReference>
<dbReference type="GO" id="GO:0005654">
    <property type="term" value="C:nucleoplasm"/>
    <property type="evidence" value="ECO:0007669"/>
    <property type="project" value="UniProtKB-ARBA"/>
</dbReference>
<dbReference type="Pfam" id="PF12796">
    <property type="entry name" value="Ank_2"/>
    <property type="match status" value="2"/>
</dbReference>